<dbReference type="EMBL" id="MCFJ01000005">
    <property type="protein sequence ID" value="ORY66433.1"/>
    <property type="molecule type" value="Genomic_DNA"/>
</dbReference>
<accession>A0A1Y2E4E2</accession>
<feature type="region of interest" description="Disordered" evidence="1">
    <location>
        <begin position="170"/>
        <end position="199"/>
    </location>
</feature>
<feature type="compositionally biased region" description="Polar residues" evidence="1">
    <location>
        <begin position="112"/>
        <end position="122"/>
    </location>
</feature>
<name>A0A1Y2E4E2_9PEZI</name>
<evidence type="ECO:0000313" key="3">
    <source>
        <dbReference type="Proteomes" id="UP000193689"/>
    </source>
</evidence>
<organism evidence="2 3">
    <name type="scientific">Pseudomassariella vexata</name>
    <dbReference type="NCBI Taxonomy" id="1141098"/>
    <lineage>
        <taxon>Eukaryota</taxon>
        <taxon>Fungi</taxon>
        <taxon>Dikarya</taxon>
        <taxon>Ascomycota</taxon>
        <taxon>Pezizomycotina</taxon>
        <taxon>Sordariomycetes</taxon>
        <taxon>Xylariomycetidae</taxon>
        <taxon>Amphisphaeriales</taxon>
        <taxon>Pseudomassariaceae</taxon>
        <taxon>Pseudomassariella</taxon>
    </lineage>
</organism>
<feature type="region of interest" description="Disordered" evidence="1">
    <location>
        <begin position="112"/>
        <end position="142"/>
    </location>
</feature>
<evidence type="ECO:0000256" key="1">
    <source>
        <dbReference type="SAM" id="MobiDB-lite"/>
    </source>
</evidence>
<dbReference type="GeneID" id="63770137"/>
<feature type="compositionally biased region" description="Polar residues" evidence="1">
    <location>
        <begin position="175"/>
        <end position="189"/>
    </location>
</feature>
<gene>
    <name evidence="2" type="ORF">BCR38DRAFT_180012</name>
</gene>
<comment type="caution">
    <text evidence="2">The sequence shown here is derived from an EMBL/GenBank/DDBJ whole genome shotgun (WGS) entry which is preliminary data.</text>
</comment>
<evidence type="ECO:0000313" key="2">
    <source>
        <dbReference type="EMBL" id="ORY66433.1"/>
    </source>
</evidence>
<dbReference type="OrthoDB" id="10670786at2759"/>
<dbReference type="AlphaFoldDB" id="A0A1Y2E4E2"/>
<dbReference type="InParanoid" id="A0A1Y2E4E2"/>
<feature type="region of interest" description="Disordered" evidence="1">
    <location>
        <begin position="45"/>
        <end position="66"/>
    </location>
</feature>
<dbReference type="Proteomes" id="UP000193689">
    <property type="component" value="Unassembled WGS sequence"/>
</dbReference>
<proteinExistence type="predicted"/>
<dbReference type="RefSeq" id="XP_040717397.1">
    <property type="nucleotide sequence ID" value="XM_040853925.1"/>
</dbReference>
<reference evidence="2 3" key="1">
    <citation type="submission" date="2016-07" db="EMBL/GenBank/DDBJ databases">
        <title>Pervasive Adenine N6-methylation of Active Genes in Fungi.</title>
        <authorList>
            <consortium name="DOE Joint Genome Institute"/>
            <person name="Mondo S.J."/>
            <person name="Dannebaum R.O."/>
            <person name="Kuo R.C."/>
            <person name="Labutti K."/>
            <person name="Haridas S."/>
            <person name="Kuo A."/>
            <person name="Salamov A."/>
            <person name="Ahrendt S.R."/>
            <person name="Lipzen A."/>
            <person name="Sullivan W."/>
            <person name="Andreopoulos W.B."/>
            <person name="Clum A."/>
            <person name="Lindquist E."/>
            <person name="Daum C."/>
            <person name="Ramamoorthy G.K."/>
            <person name="Gryganskyi A."/>
            <person name="Culley D."/>
            <person name="Magnuson J.K."/>
            <person name="James T.Y."/>
            <person name="O'Malley M.A."/>
            <person name="Stajich J.E."/>
            <person name="Spatafora J.W."/>
            <person name="Visel A."/>
            <person name="Grigoriev I.V."/>
        </authorList>
    </citation>
    <scope>NUCLEOTIDE SEQUENCE [LARGE SCALE GENOMIC DNA]</scope>
    <source>
        <strain evidence="2 3">CBS 129021</strain>
    </source>
</reference>
<keyword evidence="3" id="KW-1185">Reference proteome</keyword>
<protein>
    <submittedName>
        <fullName evidence="2">Uncharacterized protein</fullName>
    </submittedName>
</protein>
<sequence length="264" mass="28206">MPISGRLRIHIFIDSFLLSTHIMVPPNDTTAQNAVELRKPSSLLWEKVDSKPKPTEQPSSGERSKARINIWRAEINSSDLFCACSGPAKALSTQAQTSKGVCSNCHAALNDSRLSQGPSKSVPSFVRDPTAKQRDSTGISNLHAFASAPSASSASRSKGLRKAVRAIWSRKGAATSPTAGTAVNTNKTPQALLRGNANDGTGTKMYHLLQDQPGDAPHHSLSVSILLSSVSSNGRGKPKLTLDDTAARLRRAQRLLHAQAREEG</sequence>